<dbReference type="PANTHER" id="PTHR22930">
    <property type="match status" value="1"/>
</dbReference>
<protein>
    <submittedName>
        <fullName evidence="9">Putative nuclease HARBI1</fullName>
    </submittedName>
</protein>
<keyword evidence="5" id="KW-0479">Metal-binding</keyword>
<evidence type="ECO:0000256" key="7">
    <source>
        <dbReference type="ARBA" id="ARBA00023242"/>
    </source>
</evidence>
<dbReference type="AlphaFoldDB" id="A0A087V1E1"/>
<evidence type="ECO:0000256" key="5">
    <source>
        <dbReference type="ARBA" id="ARBA00022723"/>
    </source>
</evidence>
<dbReference type="GO" id="GO:0016787">
    <property type="term" value="F:hydrolase activity"/>
    <property type="evidence" value="ECO:0007669"/>
    <property type="project" value="UniProtKB-KW"/>
</dbReference>
<evidence type="ECO:0000256" key="6">
    <source>
        <dbReference type="ARBA" id="ARBA00022801"/>
    </source>
</evidence>
<name>A0A087V1E1_STEMI</name>
<feature type="domain" description="DDE Tnp4" evidence="8">
    <location>
        <begin position="13"/>
        <end position="172"/>
    </location>
</feature>
<comment type="subcellular location">
    <subcellularLocation>
        <location evidence="2">Nucleus</location>
    </subcellularLocation>
</comment>
<dbReference type="PANTHER" id="PTHR22930:SF250">
    <property type="entry name" value="NUCLEASE HARBI1-LIKE PROTEIN"/>
    <property type="match status" value="1"/>
</dbReference>
<keyword evidence="10" id="KW-1185">Reference proteome</keyword>
<organism evidence="9 10">
    <name type="scientific">Stegodyphus mimosarum</name>
    <name type="common">African social velvet spider</name>
    <dbReference type="NCBI Taxonomy" id="407821"/>
    <lineage>
        <taxon>Eukaryota</taxon>
        <taxon>Metazoa</taxon>
        <taxon>Ecdysozoa</taxon>
        <taxon>Arthropoda</taxon>
        <taxon>Chelicerata</taxon>
        <taxon>Arachnida</taxon>
        <taxon>Araneae</taxon>
        <taxon>Araneomorphae</taxon>
        <taxon>Entelegynae</taxon>
        <taxon>Eresoidea</taxon>
        <taxon>Eresidae</taxon>
        <taxon>Stegodyphus</taxon>
    </lineage>
</organism>
<evidence type="ECO:0000256" key="1">
    <source>
        <dbReference type="ARBA" id="ARBA00001968"/>
    </source>
</evidence>
<evidence type="ECO:0000313" key="9">
    <source>
        <dbReference type="EMBL" id="KFM83430.1"/>
    </source>
</evidence>
<gene>
    <name evidence="9" type="ORF">X975_03183</name>
</gene>
<proteinExistence type="inferred from homology"/>
<evidence type="ECO:0000256" key="2">
    <source>
        <dbReference type="ARBA" id="ARBA00004123"/>
    </source>
</evidence>
<dbReference type="Pfam" id="PF13359">
    <property type="entry name" value="DDE_Tnp_4"/>
    <property type="match status" value="1"/>
</dbReference>
<keyword evidence="7" id="KW-0539">Nucleus</keyword>
<reference evidence="9 10" key="1">
    <citation type="submission" date="2013-11" db="EMBL/GenBank/DDBJ databases">
        <title>Genome sequencing of Stegodyphus mimosarum.</title>
        <authorList>
            <person name="Bechsgaard J."/>
        </authorList>
    </citation>
    <scope>NUCLEOTIDE SEQUENCE [LARGE SCALE GENOMIC DNA]</scope>
</reference>
<dbReference type="OMA" id="NMCINER"/>
<accession>A0A087V1E1</accession>
<keyword evidence="4" id="KW-0540">Nuclease</keyword>
<dbReference type="InterPro" id="IPR045249">
    <property type="entry name" value="HARBI1-like"/>
</dbReference>
<dbReference type="OrthoDB" id="6435309at2759"/>
<dbReference type="GO" id="GO:0005634">
    <property type="term" value="C:nucleus"/>
    <property type="evidence" value="ECO:0007669"/>
    <property type="project" value="UniProtKB-SubCell"/>
</dbReference>
<feature type="non-terminal residue" evidence="9">
    <location>
        <position position="216"/>
    </location>
</feature>
<comment type="similarity">
    <text evidence="3">Belongs to the HARBI1 family.</text>
</comment>
<dbReference type="GO" id="GO:0046872">
    <property type="term" value="F:metal ion binding"/>
    <property type="evidence" value="ECO:0007669"/>
    <property type="project" value="UniProtKB-KW"/>
</dbReference>
<dbReference type="Proteomes" id="UP000054359">
    <property type="component" value="Unassembled WGS sequence"/>
</dbReference>
<keyword evidence="6" id="KW-0378">Hydrolase</keyword>
<comment type="cofactor">
    <cofactor evidence="1">
        <name>a divalent metal cation</name>
        <dbReference type="ChEBI" id="CHEBI:60240"/>
    </cofactor>
</comment>
<evidence type="ECO:0000259" key="8">
    <source>
        <dbReference type="Pfam" id="PF13359"/>
    </source>
</evidence>
<dbReference type="STRING" id="407821.A0A087V1E1"/>
<dbReference type="EMBL" id="KL821868">
    <property type="protein sequence ID" value="KFM83430.1"/>
    <property type="molecule type" value="Genomic_DNA"/>
</dbReference>
<evidence type="ECO:0000313" key="10">
    <source>
        <dbReference type="Proteomes" id="UP000054359"/>
    </source>
</evidence>
<evidence type="ECO:0000256" key="3">
    <source>
        <dbReference type="ARBA" id="ARBA00006958"/>
    </source>
</evidence>
<dbReference type="GO" id="GO:0004518">
    <property type="term" value="F:nuclease activity"/>
    <property type="evidence" value="ECO:0007669"/>
    <property type="project" value="UniProtKB-KW"/>
</dbReference>
<sequence>MRLAGFPGVIGAIDCTHVKIVAPPRNESTCPEHIFVNRHCSHSINVQMICDAKQRIISCNAKFPGATHDAFIWRTSAVRRIMQEISSAENTTWLLGDSGYPLEEVLLTPRLDAPENSPDQRYNIALCKTRNVIERCFGVLKSRFRCLLGERVLHYKPQVAGKIINACVVLHNMCKAHGLPDPPLVESEEIPAEVERGISHARALLMQRDLITNYFS</sequence>
<dbReference type="InterPro" id="IPR027806">
    <property type="entry name" value="HARBI1_dom"/>
</dbReference>
<evidence type="ECO:0000256" key="4">
    <source>
        <dbReference type="ARBA" id="ARBA00022722"/>
    </source>
</evidence>